<dbReference type="Gene3D" id="3.40.50.2000">
    <property type="entry name" value="Glycogen Phosphorylase B"/>
    <property type="match status" value="2"/>
</dbReference>
<dbReference type="Proteomes" id="UP000813018">
    <property type="component" value="Unassembled WGS sequence"/>
</dbReference>
<feature type="domain" description="Glycosyltransferase subfamily 4-like N-terminal" evidence="2">
    <location>
        <begin position="62"/>
        <end position="156"/>
    </location>
</feature>
<accession>A0ABS7CYY9</accession>
<reference evidence="3 4" key="1">
    <citation type="journal article" date="2016" name="Int. J. Syst. Evol. Microbiol.">
        <title>Pontibacter aydingkolensis sp. nov., isolated from soil of a salt lake.</title>
        <authorList>
            <person name="Osman G."/>
            <person name="Zhang T."/>
            <person name="Lou K."/>
            <person name="Gao Y."/>
            <person name="Chang W."/>
            <person name="Lin Q."/>
            <person name="Yang H.M."/>
            <person name="Huo X.D."/>
            <person name="Wang N."/>
        </authorList>
    </citation>
    <scope>NUCLEOTIDE SEQUENCE [LARGE SCALE GENOMIC DNA]</scope>
    <source>
        <strain evidence="3 4">KACC 19255</strain>
    </source>
</reference>
<organism evidence="3 4">
    <name type="scientific">Pontibacter aydingkolensis</name>
    <dbReference type="NCBI Taxonomy" id="1911536"/>
    <lineage>
        <taxon>Bacteria</taxon>
        <taxon>Pseudomonadati</taxon>
        <taxon>Bacteroidota</taxon>
        <taxon>Cytophagia</taxon>
        <taxon>Cytophagales</taxon>
        <taxon>Hymenobacteraceae</taxon>
        <taxon>Pontibacter</taxon>
    </lineage>
</organism>
<dbReference type="PANTHER" id="PTHR12526">
    <property type="entry name" value="GLYCOSYLTRANSFERASE"/>
    <property type="match status" value="1"/>
</dbReference>
<dbReference type="PANTHER" id="PTHR12526:SF634">
    <property type="entry name" value="BLL3361 PROTEIN"/>
    <property type="match status" value="1"/>
</dbReference>
<dbReference type="Pfam" id="PF00534">
    <property type="entry name" value="Glycos_transf_1"/>
    <property type="match status" value="1"/>
</dbReference>
<dbReference type="Pfam" id="PF13439">
    <property type="entry name" value="Glyco_transf_4"/>
    <property type="match status" value="1"/>
</dbReference>
<dbReference type="SUPFAM" id="SSF53756">
    <property type="entry name" value="UDP-Glycosyltransferase/glycogen phosphorylase"/>
    <property type="match status" value="1"/>
</dbReference>
<protein>
    <submittedName>
        <fullName evidence="3">Glycosyltransferase family 4 protein</fullName>
    </submittedName>
</protein>
<evidence type="ECO:0000259" key="1">
    <source>
        <dbReference type="Pfam" id="PF00534"/>
    </source>
</evidence>
<dbReference type="RefSeq" id="WP_219878905.1">
    <property type="nucleotide sequence ID" value="NZ_JAHYXK010000025.1"/>
</dbReference>
<gene>
    <name evidence="3" type="ORF">K0O23_18305</name>
</gene>
<evidence type="ECO:0000313" key="3">
    <source>
        <dbReference type="EMBL" id="MBW7469033.1"/>
    </source>
</evidence>
<keyword evidence="4" id="KW-1185">Reference proteome</keyword>
<proteinExistence type="predicted"/>
<dbReference type="InterPro" id="IPR028098">
    <property type="entry name" value="Glyco_trans_4-like_N"/>
</dbReference>
<dbReference type="CDD" id="cd03801">
    <property type="entry name" value="GT4_PimA-like"/>
    <property type="match status" value="1"/>
</dbReference>
<comment type="caution">
    <text evidence="3">The sequence shown here is derived from an EMBL/GenBank/DDBJ whole genome shotgun (WGS) entry which is preliminary data.</text>
</comment>
<evidence type="ECO:0000313" key="4">
    <source>
        <dbReference type="Proteomes" id="UP000813018"/>
    </source>
</evidence>
<sequence length="346" mass="39904">MKIAYILPSLANKGPILVAKDLVTFLKDKADITVFYFDSIEEVDFECPTIKISLFNSVNFSEFDIVHSHMLRPDAFLYLNRKKITGKCVSTLHSYVEMDLKNTHNSIVSYLFTKIWSHLLSKHDKLVALSLHMQEYYRNLYSNKKLTYIYNGRELDTKAISTIPDEDLKRINLFKGDSMLLGVSALLTERKGIDQSIRLLARMPNLKLLIVGDGPAKRQLLKLAHELKVTTRCLFLGYRKEGHRYYSLFDIYTMTSRSEGFPLALIEAAAYGIPTLASDLPVFQETFSTSEVSFYKLDDIDSMQKAIEYLITNRKSFSENILCKYKLNYTAQEMASNYYNLYKQLV</sequence>
<name>A0ABS7CYY9_9BACT</name>
<feature type="domain" description="Glycosyl transferase family 1" evidence="1">
    <location>
        <begin position="166"/>
        <end position="315"/>
    </location>
</feature>
<evidence type="ECO:0000259" key="2">
    <source>
        <dbReference type="Pfam" id="PF13439"/>
    </source>
</evidence>
<dbReference type="InterPro" id="IPR001296">
    <property type="entry name" value="Glyco_trans_1"/>
</dbReference>
<dbReference type="EMBL" id="JAHYXK010000025">
    <property type="protein sequence ID" value="MBW7469033.1"/>
    <property type="molecule type" value="Genomic_DNA"/>
</dbReference>